<keyword evidence="2" id="KW-1185">Reference proteome</keyword>
<organism evidence="1 2">
    <name type="scientific">Shewanella algicola</name>
    <dbReference type="NCBI Taxonomy" id="640633"/>
    <lineage>
        <taxon>Bacteria</taxon>
        <taxon>Pseudomonadati</taxon>
        <taxon>Pseudomonadota</taxon>
        <taxon>Gammaproteobacteria</taxon>
        <taxon>Alteromonadales</taxon>
        <taxon>Shewanellaceae</taxon>
        <taxon>Shewanella</taxon>
    </lineage>
</organism>
<reference evidence="1" key="1">
    <citation type="submission" date="2022-01" db="EMBL/GenBank/DDBJ databases">
        <title>Whole genome-based taxonomy of the Shewanellaceae.</title>
        <authorList>
            <person name="Martin-Rodriguez A.J."/>
        </authorList>
    </citation>
    <scope>NUCLEOTIDE SEQUENCE</scope>
    <source>
        <strain evidence="1">DSM 23803</strain>
    </source>
</reference>
<evidence type="ECO:0000313" key="2">
    <source>
        <dbReference type="Proteomes" id="UP001139408"/>
    </source>
</evidence>
<protein>
    <submittedName>
        <fullName evidence="1">IS66 family insertion sequence element accessory protein TnpB</fullName>
    </submittedName>
</protein>
<gene>
    <name evidence="1" type="ORF">L2749_22345</name>
</gene>
<dbReference type="Proteomes" id="UP001139408">
    <property type="component" value="Unassembled WGS sequence"/>
</dbReference>
<name>A0A9X1ZFT5_9GAMM</name>
<accession>A0A9X1ZFT5</accession>
<dbReference type="EMBL" id="JAKILJ010000153">
    <property type="protein sequence ID" value="MCL1107930.1"/>
    <property type="molecule type" value="Genomic_DNA"/>
</dbReference>
<sequence length="108" mass="12233">MKTFRDQLQWQALILAQQQSGLNISTYCSKYKLSTSSFYAHKKRLASTESAFVCANISQHKVTEHKVTQLELMQPQTAIALEFAHAKLHLPHSTSPSFLAQLLRELTS</sequence>
<dbReference type="NCBIfam" id="NF047593">
    <property type="entry name" value="IS66_ISAeme5_TnpA"/>
    <property type="match status" value="1"/>
</dbReference>
<dbReference type="RefSeq" id="WP_188927330.1">
    <property type="nucleotide sequence ID" value="NZ_CANKZK010000100.1"/>
</dbReference>
<proteinExistence type="predicted"/>
<dbReference type="AlphaFoldDB" id="A0A9X1ZFT5"/>
<evidence type="ECO:0000313" key="1">
    <source>
        <dbReference type="EMBL" id="MCL1107930.1"/>
    </source>
</evidence>
<comment type="caution">
    <text evidence="1">The sequence shown here is derived from an EMBL/GenBank/DDBJ whole genome shotgun (WGS) entry which is preliminary data.</text>
</comment>